<proteinExistence type="inferred from homology"/>
<feature type="chain" id="PRO_5046151022" description="chorismate mutase" evidence="5">
    <location>
        <begin position="23"/>
        <end position="443"/>
    </location>
</feature>
<dbReference type="NCBIfam" id="TIGR01806">
    <property type="entry name" value="CM_mono2"/>
    <property type="match status" value="1"/>
</dbReference>
<evidence type="ECO:0000256" key="2">
    <source>
        <dbReference type="ARBA" id="ARBA00010333"/>
    </source>
</evidence>
<dbReference type="PROSITE" id="PS51168">
    <property type="entry name" value="CHORISMATE_MUT_2"/>
    <property type="match status" value="1"/>
</dbReference>
<evidence type="ECO:0000256" key="1">
    <source>
        <dbReference type="ARBA" id="ARBA00004196"/>
    </source>
</evidence>
<dbReference type="InterPro" id="IPR002701">
    <property type="entry name" value="CM_II_prokaryot"/>
</dbReference>
<dbReference type="EMBL" id="JACOGA010000004">
    <property type="protein sequence ID" value="MBC3873110.1"/>
    <property type="molecule type" value="Genomic_DNA"/>
</dbReference>
<dbReference type="SMART" id="SM00062">
    <property type="entry name" value="PBPb"/>
    <property type="match status" value="1"/>
</dbReference>
<reference evidence="7 8" key="1">
    <citation type="submission" date="2020-08" db="EMBL/GenBank/DDBJ databases">
        <title>Novel species isolated from subtropical streams in China.</title>
        <authorList>
            <person name="Lu H."/>
        </authorList>
    </citation>
    <scope>NUCLEOTIDE SEQUENCE [LARGE SCALE GENOMIC DNA]</scope>
    <source>
        <strain evidence="7 8">LX15W</strain>
    </source>
</reference>
<accession>A0ABR6Y931</accession>
<dbReference type="InterPro" id="IPR001638">
    <property type="entry name" value="Solute-binding_3/MltF_N"/>
</dbReference>
<dbReference type="InterPro" id="IPR036263">
    <property type="entry name" value="Chorismate_II_sf"/>
</dbReference>
<dbReference type="EC" id="5.4.99.5" evidence="3"/>
<dbReference type="Gene3D" id="1.20.59.10">
    <property type="entry name" value="Chorismate mutase"/>
    <property type="match status" value="1"/>
</dbReference>
<dbReference type="Pfam" id="PF01817">
    <property type="entry name" value="CM_2"/>
    <property type="match status" value="1"/>
</dbReference>
<dbReference type="SUPFAM" id="SSF48600">
    <property type="entry name" value="Chorismate mutase II"/>
    <property type="match status" value="1"/>
</dbReference>
<dbReference type="SUPFAM" id="SSF53850">
    <property type="entry name" value="Periplasmic binding protein-like II"/>
    <property type="match status" value="1"/>
</dbReference>
<dbReference type="SMART" id="SM00830">
    <property type="entry name" value="CM_2"/>
    <property type="match status" value="1"/>
</dbReference>
<feature type="signal peptide" evidence="5">
    <location>
        <begin position="1"/>
        <end position="22"/>
    </location>
</feature>
<comment type="caution">
    <text evidence="7">The sequence shown here is derived from an EMBL/GenBank/DDBJ whole genome shotgun (WGS) entry which is preliminary data.</text>
</comment>
<dbReference type="Pfam" id="PF00497">
    <property type="entry name" value="SBP_bac_3"/>
    <property type="match status" value="1"/>
</dbReference>
<dbReference type="InterPro" id="IPR008240">
    <property type="entry name" value="Chorismate_mutase_periplasmic"/>
</dbReference>
<evidence type="ECO:0000256" key="3">
    <source>
        <dbReference type="ARBA" id="ARBA00012404"/>
    </source>
</evidence>
<protein>
    <recommendedName>
        <fullName evidence="3">chorismate mutase</fullName>
        <ecNumber evidence="3">5.4.99.5</ecNumber>
    </recommendedName>
</protein>
<dbReference type="Proteomes" id="UP000624279">
    <property type="component" value="Unassembled WGS sequence"/>
</dbReference>
<evidence type="ECO:0000256" key="5">
    <source>
        <dbReference type="SAM" id="SignalP"/>
    </source>
</evidence>
<keyword evidence="4 5" id="KW-0732">Signal</keyword>
<sequence>MRFHYLFLLLGLTFSVGSTSTAQTTDSASTRLEQIKTRNTLRVGTTGDYKPFSYRATTNSPYIGFDIEMAQALANTLGVQLELVPTSWPTLMQDLASNRFDIAMSGISISAEREKVAMFSDPYLRDGKTPIVLCAKRERFRTLQQIDQPAVKVIVNPGGTNERFVRDQLRRAQIIVYPDNNHIFDQLAEGQADVMITDAVEARLQQQLKPTLCAIHPEQPFNLSQKAYLLPQDAAWKATIDHWLRSYVAGSDVKANAGADKLAQTMEKWLHHPWPSSSVDRIAFEPLRDLLTQRLALMESVARHKWNQQSAIEDLPREQKIILSLQQQATALGIPAAWAEHFFRAQIEAAKQLQREYFVQWQSQQQGQFADVPNLDTVIRPQLDQLTTQILRQLAMSWPALADKNQQSRIAKTMQSAALYQFSEKAAQMAVQALLDGSTWAQP</sequence>
<evidence type="ECO:0000256" key="4">
    <source>
        <dbReference type="ARBA" id="ARBA00022729"/>
    </source>
</evidence>
<keyword evidence="7" id="KW-0413">Isomerase</keyword>
<dbReference type="PANTHER" id="PTHR35936">
    <property type="entry name" value="MEMBRANE-BOUND LYTIC MUREIN TRANSGLYCOSYLASE F"/>
    <property type="match status" value="1"/>
</dbReference>
<evidence type="ECO:0000259" key="6">
    <source>
        <dbReference type="PROSITE" id="PS51168"/>
    </source>
</evidence>
<organism evidence="7 8">
    <name type="scientific">Undibacterium flavidum</name>
    <dbReference type="NCBI Taxonomy" id="2762297"/>
    <lineage>
        <taxon>Bacteria</taxon>
        <taxon>Pseudomonadati</taxon>
        <taxon>Pseudomonadota</taxon>
        <taxon>Betaproteobacteria</taxon>
        <taxon>Burkholderiales</taxon>
        <taxon>Oxalobacteraceae</taxon>
        <taxon>Undibacterium</taxon>
    </lineage>
</organism>
<dbReference type="InterPro" id="IPR018313">
    <property type="entry name" value="SBP_3_CS"/>
</dbReference>
<evidence type="ECO:0000313" key="7">
    <source>
        <dbReference type="EMBL" id="MBC3873110.1"/>
    </source>
</evidence>
<dbReference type="GO" id="GO:0004106">
    <property type="term" value="F:chorismate mutase activity"/>
    <property type="evidence" value="ECO:0007669"/>
    <property type="project" value="UniProtKB-EC"/>
</dbReference>
<dbReference type="PANTHER" id="PTHR35936:SF19">
    <property type="entry name" value="AMINO-ACID-BINDING PROTEIN YXEM-RELATED"/>
    <property type="match status" value="1"/>
</dbReference>
<dbReference type="RefSeq" id="WP_186941144.1">
    <property type="nucleotide sequence ID" value="NZ_JACOGA010000004.1"/>
</dbReference>
<keyword evidence="8" id="KW-1185">Reference proteome</keyword>
<dbReference type="Gene3D" id="3.40.190.10">
    <property type="entry name" value="Periplasmic binding protein-like II"/>
    <property type="match status" value="2"/>
</dbReference>
<dbReference type="PROSITE" id="PS01039">
    <property type="entry name" value="SBP_BACTERIAL_3"/>
    <property type="match status" value="1"/>
</dbReference>
<gene>
    <name evidence="7" type="primary">aroQ</name>
    <name evidence="7" type="ORF">H8K55_05885</name>
</gene>
<dbReference type="InterPro" id="IPR036979">
    <property type="entry name" value="CM_dom_sf"/>
</dbReference>
<evidence type="ECO:0000313" key="8">
    <source>
        <dbReference type="Proteomes" id="UP000624279"/>
    </source>
</evidence>
<name>A0ABR6Y931_9BURK</name>
<comment type="similarity">
    <text evidence="2">Belongs to the bacterial solute-binding protein 3 family.</text>
</comment>
<feature type="domain" description="Chorismate mutase" evidence="6">
    <location>
        <begin position="266"/>
        <end position="358"/>
    </location>
</feature>
<comment type="subcellular location">
    <subcellularLocation>
        <location evidence="1">Cell envelope</location>
    </subcellularLocation>
</comment>